<protein>
    <submittedName>
        <fullName evidence="4">Glycosyltransferase family 4 protein</fullName>
    </submittedName>
</protein>
<gene>
    <name evidence="4" type="ORF">FQK23_03980</name>
</gene>
<dbReference type="InterPro" id="IPR028098">
    <property type="entry name" value="Glyco_trans_4-like_N"/>
</dbReference>
<name>A0A558GJL8_9CORY</name>
<evidence type="ECO:0000256" key="2">
    <source>
        <dbReference type="ARBA" id="ARBA00022679"/>
    </source>
</evidence>
<sequence>MKDPVLAFRTRVKRNRSLKILVLSQYWFPEQGVPQRRWQWLASTLIGQGAEIMVVAPPPHYRREKTWKNWGRRILNGRTLDVEVGPSGEKILRCPYIPATHSLTQRVLNQFVVACGMVIRVFPRASSPRGFAPDLVIGTVPALPTAAVTLFVSKLLRVPYIIDLRDAWPDLLHVSSEWNQALGKKSLRQKLLERGLKQALLRVVERVLWLVYSRADAMIFTSRHLQDSIMRILDLRAHSRPEALLIRNVFPTPQLKSAKKADDEGVAFAPELRILYAGTVGRAQNLGNLLEAIDIAVEGGVDVKVKILGKGDALSRLKDTWNDKSGSVEFEQPVSPEKMSEYYAWADCAVVHLADWEALQRAVPSKTYELMERGVFIIGVVNGETASLIQGLGAGQVVPPNQPVLLAEKIKELAGDRHLLELQGEAQAWVVKERKIVETEIIPRILEKND</sequence>
<evidence type="ECO:0000313" key="4">
    <source>
        <dbReference type="EMBL" id="TVU57076.1"/>
    </source>
</evidence>
<dbReference type="Pfam" id="PF13692">
    <property type="entry name" value="Glyco_trans_1_4"/>
    <property type="match status" value="1"/>
</dbReference>
<dbReference type="AlphaFoldDB" id="A0A558GJL8"/>
<dbReference type="Proteomes" id="UP000320531">
    <property type="component" value="Unassembled WGS sequence"/>
</dbReference>
<reference evidence="4 5" key="1">
    <citation type="submission" date="2019-07" db="EMBL/GenBank/DDBJ databases">
        <title>Draft genome of C. aurimucosum strain 14-2523.</title>
        <authorList>
            <person name="Pacheco L.G.C."/>
            <person name="Aguiar E.R.G.R."/>
            <person name="Navas J."/>
            <person name="Santos C.S."/>
            <person name="Rocha D.J.P.G."/>
        </authorList>
    </citation>
    <scope>NUCLEOTIDE SEQUENCE [LARGE SCALE GENOMIC DNA]</scope>
    <source>
        <strain evidence="4 5">14-2523</strain>
    </source>
</reference>
<dbReference type="Pfam" id="PF13579">
    <property type="entry name" value="Glyco_trans_4_4"/>
    <property type="match status" value="1"/>
</dbReference>
<feature type="domain" description="Glycosyltransferase subfamily 4-like N-terminal" evidence="3">
    <location>
        <begin position="35"/>
        <end position="233"/>
    </location>
</feature>
<dbReference type="PANTHER" id="PTHR46401:SF2">
    <property type="entry name" value="GLYCOSYLTRANSFERASE WBBK-RELATED"/>
    <property type="match status" value="1"/>
</dbReference>
<dbReference type="CDD" id="cd03794">
    <property type="entry name" value="GT4_WbuB-like"/>
    <property type="match status" value="1"/>
</dbReference>
<dbReference type="PANTHER" id="PTHR46401">
    <property type="entry name" value="GLYCOSYLTRANSFERASE WBBK-RELATED"/>
    <property type="match status" value="1"/>
</dbReference>
<dbReference type="SUPFAM" id="SSF53756">
    <property type="entry name" value="UDP-Glycosyltransferase/glycogen phosphorylase"/>
    <property type="match status" value="1"/>
</dbReference>
<keyword evidence="2 4" id="KW-0808">Transferase</keyword>
<organism evidence="4 5">
    <name type="scientific">Corynebacterium aurimucosum</name>
    <dbReference type="NCBI Taxonomy" id="169292"/>
    <lineage>
        <taxon>Bacteria</taxon>
        <taxon>Bacillati</taxon>
        <taxon>Actinomycetota</taxon>
        <taxon>Actinomycetes</taxon>
        <taxon>Mycobacteriales</taxon>
        <taxon>Corynebacteriaceae</taxon>
        <taxon>Corynebacterium</taxon>
    </lineage>
</organism>
<dbReference type="GO" id="GO:0009103">
    <property type="term" value="P:lipopolysaccharide biosynthetic process"/>
    <property type="evidence" value="ECO:0007669"/>
    <property type="project" value="TreeGrafter"/>
</dbReference>
<evidence type="ECO:0000313" key="5">
    <source>
        <dbReference type="Proteomes" id="UP000320531"/>
    </source>
</evidence>
<proteinExistence type="predicted"/>
<evidence type="ECO:0000256" key="1">
    <source>
        <dbReference type="ARBA" id="ARBA00022676"/>
    </source>
</evidence>
<keyword evidence="1" id="KW-0328">Glycosyltransferase</keyword>
<accession>A0A558GJL8</accession>
<dbReference type="EMBL" id="VMTY01000009">
    <property type="protein sequence ID" value="TVU57076.1"/>
    <property type="molecule type" value="Genomic_DNA"/>
</dbReference>
<dbReference type="GO" id="GO:0016757">
    <property type="term" value="F:glycosyltransferase activity"/>
    <property type="evidence" value="ECO:0007669"/>
    <property type="project" value="UniProtKB-KW"/>
</dbReference>
<comment type="caution">
    <text evidence="4">The sequence shown here is derived from an EMBL/GenBank/DDBJ whole genome shotgun (WGS) entry which is preliminary data.</text>
</comment>
<dbReference type="Gene3D" id="3.40.50.2000">
    <property type="entry name" value="Glycogen Phosphorylase B"/>
    <property type="match status" value="2"/>
</dbReference>
<evidence type="ECO:0000259" key="3">
    <source>
        <dbReference type="Pfam" id="PF13579"/>
    </source>
</evidence>